<dbReference type="Proteomes" id="UP000054928">
    <property type="component" value="Unassembled WGS sequence"/>
</dbReference>
<evidence type="ECO:0000313" key="2">
    <source>
        <dbReference type="Proteomes" id="UP000054928"/>
    </source>
</evidence>
<evidence type="ECO:0000313" key="1">
    <source>
        <dbReference type="EMBL" id="CEG49054.1"/>
    </source>
</evidence>
<organism evidence="1 2">
    <name type="scientific">Plasmopara halstedii</name>
    <name type="common">Downy mildew of sunflower</name>
    <dbReference type="NCBI Taxonomy" id="4781"/>
    <lineage>
        <taxon>Eukaryota</taxon>
        <taxon>Sar</taxon>
        <taxon>Stramenopiles</taxon>
        <taxon>Oomycota</taxon>
        <taxon>Peronosporomycetes</taxon>
        <taxon>Peronosporales</taxon>
        <taxon>Peronosporaceae</taxon>
        <taxon>Plasmopara</taxon>
    </lineage>
</organism>
<reference evidence="2" key="1">
    <citation type="submission" date="2014-09" db="EMBL/GenBank/DDBJ databases">
        <authorList>
            <person name="Sharma Rahul"/>
            <person name="Thines Marco"/>
        </authorList>
    </citation>
    <scope>NUCLEOTIDE SEQUENCE [LARGE SCALE GENOMIC DNA]</scope>
</reference>
<protein>
    <submittedName>
        <fullName evidence="1">Uncharacterized protein</fullName>
    </submittedName>
</protein>
<name>A0A0P1B3K0_PLAHL</name>
<keyword evidence="2" id="KW-1185">Reference proteome</keyword>
<dbReference type="AlphaFoldDB" id="A0A0P1B3K0"/>
<dbReference type="EMBL" id="CCYD01003042">
    <property type="protein sequence ID" value="CEG49054.1"/>
    <property type="molecule type" value="Genomic_DNA"/>
</dbReference>
<proteinExistence type="predicted"/>
<accession>A0A0P1B3K0</accession>
<sequence>MLSASSRLAICTSSALAITQGHTTKWQIAQQTSQQCEASTAHPNREAIAEHLNQDLQYWLPAFGCRSQLSWMERRSREASTRDFFRNPAGEPPLAADASSLLVETRNNVV</sequence>
<dbReference type="GeneID" id="36401897"/>
<dbReference type="RefSeq" id="XP_024585423.1">
    <property type="nucleotide sequence ID" value="XM_024720200.1"/>
</dbReference>